<evidence type="ECO:0000313" key="1">
    <source>
        <dbReference type="EMBL" id="PMD05686.1"/>
    </source>
</evidence>
<accession>A0A2N6VNI6</accession>
<reference evidence="1 2" key="1">
    <citation type="submission" date="2017-09" db="EMBL/GenBank/DDBJ databases">
        <title>Bacterial strain isolated from the female urinary microbiota.</title>
        <authorList>
            <person name="Thomas-White K."/>
            <person name="Kumar N."/>
            <person name="Forster S."/>
            <person name="Putonti C."/>
            <person name="Lawley T."/>
            <person name="Wolfe A.J."/>
        </authorList>
    </citation>
    <scope>NUCLEOTIDE SEQUENCE [LARGE SCALE GENOMIC DNA]</scope>
    <source>
        <strain evidence="1 2">UMB1301</strain>
    </source>
</reference>
<evidence type="ECO:0008006" key="3">
    <source>
        <dbReference type="Google" id="ProtNLM"/>
    </source>
</evidence>
<dbReference type="AlphaFoldDB" id="A0A2N6VNI6"/>
<gene>
    <name evidence="1" type="ORF">CJ199_06700</name>
</gene>
<organism evidence="1 2">
    <name type="scientific">Brevibacterium paucivorans</name>
    <dbReference type="NCBI Taxonomy" id="170994"/>
    <lineage>
        <taxon>Bacteria</taxon>
        <taxon>Bacillati</taxon>
        <taxon>Actinomycetota</taxon>
        <taxon>Actinomycetes</taxon>
        <taxon>Micrococcales</taxon>
        <taxon>Brevibacteriaceae</taxon>
        <taxon>Brevibacterium</taxon>
    </lineage>
</organism>
<proteinExistence type="predicted"/>
<dbReference type="PROSITE" id="PS51257">
    <property type="entry name" value="PROKAR_LIPOPROTEIN"/>
    <property type="match status" value="1"/>
</dbReference>
<evidence type="ECO:0000313" key="2">
    <source>
        <dbReference type="Proteomes" id="UP000235598"/>
    </source>
</evidence>
<sequence>MKRSIASVCVVGFVAGGLAGCSWLGRSDVVVSEDEFRITENTLFATQLSPIYQEMDTAPGINTSYLVTFERDGSVRALKIHPMAIGEPIWQGDTLVAVDRKFDYFVTDKVRKIDHPKVEVMTNIVASSTTDEVFALMNDGDTEEGYKTSVETLTQGGHATTNLDGAYLMTSECDGVLYGIGDAEGRVVARAPKELGDHVTALVRASGTANHQEQVISYQRTHEGEGSATPLPCFSDSIVSLVLDVSEPDDPAALTGFVRVRNVRDGSHHDVVLRNSDGTRYETYIEAPNYDLRSVSGRSFNWLNNDGVYWRTNIDTGVTEKLFQIKESEQFLAVGSVAFSPEGIHILAELEEGTVIKSFSKKDGSLTRTLEVTGFDTITARTRQHWGLAVSPHVP</sequence>
<dbReference type="EMBL" id="PNHK01000002">
    <property type="protein sequence ID" value="PMD05686.1"/>
    <property type="molecule type" value="Genomic_DNA"/>
</dbReference>
<dbReference type="Proteomes" id="UP000235598">
    <property type="component" value="Unassembled WGS sequence"/>
</dbReference>
<dbReference type="OrthoDB" id="5116441at2"/>
<protein>
    <recommendedName>
        <fullName evidence="3">Lipoprotein LpqB beta-propeller domain-containing protein</fullName>
    </recommendedName>
</protein>
<comment type="caution">
    <text evidence="1">The sequence shown here is derived from an EMBL/GenBank/DDBJ whole genome shotgun (WGS) entry which is preliminary data.</text>
</comment>
<name>A0A2N6VNI6_9MICO</name>
<dbReference type="SUPFAM" id="SSF63829">
    <property type="entry name" value="Calcium-dependent phosphotriesterase"/>
    <property type="match status" value="1"/>
</dbReference>